<keyword evidence="18" id="KW-1185">Reference proteome</keyword>
<keyword evidence="6" id="KW-0378">Hydrolase</keyword>
<evidence type="ECO:0000256" key="7">
    <source>
        <dbReference type="ARBA" id="ARBA00022825"/>
    </source>
</evidence>
<dbReference type="EC" id="3.4.21.4" evidence="12"/>
<keyword evidence="10" id="KW-1199">Hemostasis impairing toxin</keyword>
<dbReference type="CDD" id="cd00190">
    <property type="entry name" value="Tryp_SPc"/>
    <property type="match status" value="1"/>
</dbReference>
<dbReference type="PROSITE" id="PS00134">
    <property type="entry name" value="TRYPSIN_HIS"/>
    <property type="match status" value="1"/>
</dbReference>
<dbReference type="GO" id="GO:0090729">
    <property type="term" value="F:toxin activity"/>
    <property type="evidence" value="ECO:0007669"/>
    <property type="project" value="UniProtKB-KW"/>
</dbReference>
<dbReference type="SUPFAM" id="SSF50494">
    <property type="entry name" value="Trypsin-like serine proteases"/>
    <property type="match status" value="1"/>
</dbReference>
<dbReference type="PRINTS" id="PR00722">
    <property type="entry name" value="CHYMOTRYPSIN"/>
</dbReference>
<evidence type="ECO:0000256" key="9">
    <source>
        <dbReference type="ARBA" id="ARBA00023157"/>
    </source>
</evidence>
<name>A0A8S4RML6_9NEOP</name>
<dbReference type="AlphaFoldDB" id="A0A8S4RML6"/>
<keyword evidence="4" id="KW-0645">Protease</keyword>
<accession>A0A8S4RML6</accession>
<reference evidence="17" key="1">
    <citation type="submission" date="2022-03" db="EMBL/GenBank/DDBJ databases">
        <authorList>
            <person name="Lindestad O."/>
        </authorList>
    </citation>
    <scope>NUCLEOTIDE SEQUENCE</scope>
</reference>
<evidence type="ECO:0000313" key="17">
    <source>
        <dbReference type="EMBL" id="CAH2237831.1"/>
    </source>
</evidence>
<evidence type="ECO:0000256" key="6">
    <source>
        <dbReference type="ARBA" id="ARBA00022801"/>
    </source>
</evidence>
<dbReference type="OrthoDB" id="6380398at2759"/>
<dbReference type="Proteomes" id="UP000838756">
    <property type="component" value="Unassembled WGS sequence"/>
</dbReference>
<dbReference type="InterPro" id="IPR043504">
    <property type="entry name" value="Peptidase_S1_PA_chymotrypsin"/>
</dbReference>
<evidence type="ECO:0000256" key="14">
    <source>
        <dbReference type="ARBA" id="ARBA00084094"/>
    </source>
</evidence>
<dbReference type="InterPro" id="IPR001254">
    <property type="entry name" value="Trypsin_dom"/>
</dbReference>
<evidence type="ECO:0000256" key="2">
    <source>
        <dbReference type="ARBA" id="ARBA00007664"/>
    </source>
</evidence>
<dbReference type="InterPro" id="IPR009003">
    <property type="entry name" value="Peptidase_S1_PA"/>
</dbReference>
<evidence type="ECO:0000313" key="18">
    <source>
        <dbReference type="Proteomes" id="UP000838756"/>
    </source>
</evidence>
<dbReference type="PANTHER" id="PTHR24276">
    <property type="entry name" value="POLYSERASE-RELATED"/>
    <property type="match status" value="1"/>
</dbReference>
<dbReference type="GO" id="GO:0004252">
    <property type="term" value="F:serine-type endopeptidase activity"/>
    <property type="evidence" value="ECO:0007669"/>
    <property type="project" value="UniProtKB-EC"/>
</dbReference>
<evidence type="ECO:0000256" key="11">
    <source>
        <dbReference type="ARBA" id="ARBA00036320"/>
    </source>
</evidence>
<keyword evidence="7" id="KW-0720">Serine protease</keyword>
<keyword evidence="8" id="KW-0865">Zymogen</keyword>
<comment type="subcellular location">
    <subcellularLocation>
        <location evidence="1">Secreted</location>
        <location evidence="1">Extracellular space</location>
    </subcellularLocation>
</comment>
<sequence>MYITLLIVVLNFAQIWTDGDMEARVVNGILTKIQIHPHSVFLFMRELDDGHVCGGSIVNQRVILSAAHCFEGITKLGVITANVGSSHSYKGLKFLVKSVRVHQKYDTIKIINDIALAGLENSIVFGLNTKRIVIAKQKSNEGMAKLAGWGVVQEYPRYEYSNYLHEVLVPFMSREKCKILYERIDKGTFCGGRINAVSHPSVGDSGSPLVFKKYTQIGLVSYKNNQISKSMIIYTDVPYYYNWIVENARSVFCKDELHVPDFNYSHIDSEEGLILFRNGR</sequence>
<feature type="signal peptide" evidence="15">
    <location>
        <begin position="1"/>
        <end position="19"/>
    </location>
</feature>
<comment type="similarity">
    <text evidence="2">Belongs to the peptidase S1 family.</text>
</comment>
<dbReference type="Gene3D" id="2.40.10.10">
    <property type="entry name" value="Trypsin-like serine proteases"/>
    <property type="match status" value="1"/>
</dbReference>
<dbReference type="Pfam" id="PF00089">
    <property type="entry name" value="Trypsin"/>
    <property type="match status" value="1"/>
</dbReference>
<dbReference type="InterPro" id="IPR001314">
    <property type="entry name" value="Peptidase_S1A"/>
</dbReference>
<protein>
    <recommendedName>
        <fullName evidence="12">trypsin</fullName>
        <ecNumber evidence="12">3.4.21.4</ecNumber>
    </recommendedName>
</protein>
<evidence type="ECO:0000259" key="16">
    <source>
        <dbReference type="PROSITE" id="PS50240"/>
    </source>
</evidence>
<evidence type="ECO:0000256" key="4">
    <source>
        <dbReference type="ARBA" id="ARBA00022670"/>
    </source>
</evidence>
<comment type="catalytic activity">
    <reaction evidence="11">
        <text>Preferential cleavage: Arg-|-Xaa, Lys-|-Xaa.</text>
        <dbReference type="EC" id="3.4.21.4"/>
    </reaction>
</comment>
<organism evidence="17 18">
    <name type="scientific">Pararge aegeria aegeria</name>
    <dbReference type="NCBI Taxonomy" id="348720"/>
    <lineage>
        <taxon>Eukaryota</taxon>
        <taxon>Metazoa</taxon>
        <taxon>Ecdysozoa</taxon>
        <taxon>Arthropoda</taxon>
        <taxon>Hexapoda</taxon>
        <taxon>Insecta</taxon>
        <taxon>Pterygota</taxon>
        <taxon>Neoptera</taxon>
        <taxon>Endopterygota</taxon>
        <taxon>Lepidoptera</taxon>
        <taxon>Glossata</taxon>
        <taxon>Ditrysia</taxon>
        <taxon>Papilionoidea</taxon>
        <taxon>Nymphalidae</taxon>
        <taxon>Satyrinae</taxon>
        <taxon>Satyrini</taxon>
        <taxon>Parargina</taxon>
        <taxon>Pararge</taxon>
    </lineage>
</organism>
<feature type="chain" id="PRO_5035891529" description="trypsin" evidence="15">
    <location>
        <begin position="20"/>
        <end position="280"/>
    </location>
</feature>
<evidence type="ECO:0000256" key="12">
    <source>
        <dbReference type="ARBA" id="ARBA00038868"/>
    </source>
</evidence>
<dbReference type="EMBL" id="CAKXAJ010025292">
    <property type="protein sequence ID" value="CAH2237831.1"/>
    <property type="molecule type" value="Genomic_DNA"/>
</dbReference>
<evidence type="ECO:0000256" key="5">
    <source>
        <dbReference type="ARBA" id="ARBA00022757"/>
    </source>
</evidence>
<evidence type="ECO:0000256" key="8">
    <source>
        <dbReference type="ARBA" id="ARBA00023145"/>
    </source>
</evidence>
<gene>
    <name evidence="17" type="primary">jg4407</name>
    <name evidence="17" type="ORF">PAEG_LOCUS15001</name>
</gene>
<keyword evidence="15" id="KW-0732">Signal</keyword>
<comment type="function">
    <text evidence="13">Fibrinolytic activity; shows preferential cleavage of Arg-Gly bonds in all three fibrinogen chains. Contact with the caterpillars causes severe bleeding, due the anticoagulant effect of the protein.</text>
</comment>
<keyword evidence="5" id="KW-0222">Digestion</keyword>
<dbReference type="GO" id="GO:0007586">
    <property type="term" value="P:digestion"/>
    <property type="evidence" value="ECO:0007669"/>
    <property type="project" value="UniProtKB-KW"/>
</dbReference>
<dbReference type="GO" id="GO:0005576">
    <property type="term" value="C:extracellular region"/>
    <property type="evidence" value="ECO:0007669"/>
    <property type="project" value="UniProtKB-SubCell"/>
</dbReference>
<proteinExistence type="inferred from homology"/>
<comment type="caution">
    <text evidence="17">The sequence shown here is derived from an EMBL/GenBank/DDBJ whole genome shotgun (WGS) entry which is preliminary data.</text>
</comment>
<evidence type="ECO:0000256" key="10">
    <source>
        <dbReference type="ARBA" id="ARBA00023240"/>
    </source>
</evidence>
<dbReference type="PROSITE" id="PS50240">
    <property type="entry name" value="TRYPSIN_DOM"/>
    <property type="match status" value="1"/>
</dbReference>
<dbReference type="FunFam" id="2.40.10.10:FF:000068">
    <property type="entry name" value="transmembrane protease serine 2"/>
    <property type="match status" value="1"/>
</dbReference>
<dbReference type="InterPro" id="IPR018114">
    <property type="entry name" value="TRYPSIN_HIS"/>
</dbReference>
<evidence type="ECO:0000256" key="1">
    <source>
        <dbReference type="ARBA" id="ARBA00004239"/>
    </source>
</evidence>
<evidence type="ECO:0000256" key="13">
    <source>
        <dbReference type="ARBA" id="ARBA00055534"/>
    </source>
</evidence>
<dbReference type="InterPro" id="IPR050430">
    <property type="entry name" value="Peptidase_S1"/>
</dbReference>
<evidence type="ECO:0000256" key="15">
    <source>
        <dbReference type="SAM" id="SignalP"/>
    </source>
</evidence>
<dbReference type="GO" id="GO:0006508">
    <property type="term" value="P:proteolysis"/>
    <property type="evidence" value="ECO:0007669"/>
    <property type="project" value="UniProtKB-KW"/>
</dbReference>
<dbReference type="PANTHER" id="PTHR24276:SF97">
    <property type="entry name" value="GH13245P2-RELATED"/>
    <property type="match status" value="1"/>
</dbReference>
<evidence type="ECO:0000256" key="3">
    <source>
        <dbReference type="ARBA" id="ARBA00022656"/>
    </source>
</evidence>
<feature type="domain" description="Peptidase S1" evidence="16">
    <location>
        <begin position="25"/>
        <end position="249"/>
    </location>
</feature>
<dbReference type="SMART" id="SM00020">
    <property type="entry name" value="Tryp_SPc"/>
    <property type="match status" value="1"/>
</dbReference>
<keyword evidence="3" id="KW-0800">Toxin</keyword>
<keyword evidence="14" id="KW-1205">Fibrinolytic toxin</keyword>
<keyword evidence="9" id="KW-1015">Disulfide bond</keyword>